<dbReference type="EnsemblPlants" id="AVESA.00010b.r2.5CG0873530.1">
    <property type="protein sequence ID" value="AVESA.00010b.r2.5CG0873530.1.CDS"/>
    <property type="gene ID" value="AVESA.00010b.r2.5CG0873530"/>
</dbReference>
<reference evidence="1" key="2">
    <citation type="submission" date="2025-09" db="UniProtKB">
        <authorList>
            <consortium name="EnsemblPlants"/>
        </authorList>
    </citation>
    <scope>IDENTIFICATION</scope>
</reference>
<accession>A0ACD5Y1Z7</accession>
<proteinExistence type="predicted"/>
<evidence type="ECO:0000313" key="2">
    <source>
        <dbReference type="Proteomes" id="UP001732700"/>
    </source>
</evidence>
<sequence length="148" mass="16314">MGKPAKIGTWGGHGGYSQHARGTPEQLIRIKITVGYHDECIRSICFYYRATDGNMYQEGPWGSSDGVAYEVDLGDWDSLREISGTTGWSYDSYVVTSLKFVTDTGTYGPYGNNKRTPFCITVTNGRIDGFFGRADTLLDAIGVYVNPN</sequence>
<dbReference type="Proteomes" id="UP001732700">
    <property type="component" value="Chromosome 5C"/>
</dbReference>
<organism evidence="1 2">
    <name type="scientific">Avena sativa</name>
    <name type="common">Oat</name>
    <dbReference type="NCBI Taxonomy" id="4498"/>
    <lineage>
        <taxon>Eukaryota</taxon>
        <taxon>Viridiplantae</taxon>
        <taxon>Streptophyta</taxon>
        <taxon>Embryophyta</taxon>
        <taxon>Tracheophyta</taxon>
        <taxon>Spermatophyta</taxon>
        <taxon>Magnoliopsida</taxon>
        <taxon>Liliopsida</taxon>
        <taxon>Poales</taxon>
        <taxon>Poaceae</taxon>
        <taxon>BOP clade</taxon>
        <taxon>Pooideae</taxon>
        <taxon>Poodae</taxon>
        <taxon>Poeae</taxon>
        <taxon>Poeae Chloroplast Group 1 (Aveneae type)</taxon>
        <taxon>Aveninae</taxon>
        <taxon>Avena</taxon>
    </lineage>
</organism>
<reference evidence="1" key="1">
    <citation type="submission" date="2021-05" db="EMBL/GenBank/DDBJ databases">
        <authorList>
            <person name="Scholz U."/>
            <person name="Mascher M."/>
            <person name="Fiebig A."/>
        </authorList>
    </citation>
    <scope>NUCLEOTIDE SEQUENCE [LARGE SCALE GENOMIC DNA]</scope>
</reference>
<protein>
    <submittedName>
        <fullName evidence="1">Uncharacterized protein</fullName>
    </submittedName>
</protein>
<keyword evidence="2" id="KW-1185">Reference proteome</keyword>
<evidence type="ECO:0000313" key="1">
    <source>
        <dbReference type="EnsemblPlants" id="AVESA.00010b.r2.5CG0873530.1.CDS"/>
    </source>
</evidence>
<name>A0ACD5Y1Z7_AVESA</name>